<dbReference type="PROSITE" id="PS50948">
    <property type="entry name" value="PAN"/>
    <property type="match status" value="1"/>
</dbReference>
<dbReference type="InterPro" id="IPR008271">
    <property type="entry name" value="Ser/Thr_kinase_AS"/>
</dbReference>
<dbReference type="CDD" id="cd00028">
    <property type="entry name" value="B_lectin"/>
    <property type="match status" value="1"/>
</dbReference>
<dbReference type="GO" id="GO:0016020">
    <property type="term" value="C:membrane"/>
    <property type="evidence" value="ECO:0007669"/>
    <property type="project" value="UniProtKB-SubCell"/>
</dbReference>
<dbReference type="EC" id="2.7.11.1" evidence="17"/>
<keyword evidence="5 18" id="KW-0812">Transmembrane</keyword>
<dbReference type="FunFam" id="3.30.200.20:FF:000195">
    <property type="entry name" value="G-type lectin S-receptor-like serine/threonine-protein kinase"/>
    <property type="match status" value="1"/>
</dbReference>
<dbReference type="SMART" id="SM00473">
    <property type="entry name" value="PAN_AP"/>
    <property type="match status" value="1"/>
</dbReference>
<proteinExistence type="inferred from homology"/>
<dbReference type="GO" id="GO:0048544">
    <property type="term" value="P:recognition of pollen"/>
    <property type="evidence" value="ECO:0007669"/>
    <property type="project" value="InterPro"/>
</dbReference>
<evidence type="ECO:0000256" key="15">
    <source>
        <dbReference type="ARBA" id="ARBA00047899"/>
    </source>
</evidence>
<dbReference type="SUPFAM" id="SSF51110">
    <property type="entry name" value="alpha-D-mannose-specific plant lectins"/>
    <property type="match status" value="1"/>
</dbReference>
<evidence type="ECO:0000256" key="19">
    <source>
        <dbReference type="SAM" id="SignalP"/>
    </source>
</evidence>
<dbReference type="Gene3D" id="2.90.10.10">
    <property type="entry name" value="Bulb-type lectin domain"/>
    <property type="match status" value="1"/>
</dbReference>
<comment type="subcellular location">
    <subcellularLocation>
        <location evidence="1">Membrane</location>
        <topology evidence="1">Single-pass type I membrane protein</topology>
    </subcellularLocation>
</comment>
<dbReference type="SMART" id="SM00220">
    <property type="entry name" value="S_TKc"/>
    <property type="match status" value="1"/>
</dbReference>
<dbReference type="PANTHER" id="PTHR32444:SF183">
    <property type="entry name" value="APPLE DOMAIN-CONTAINING PROTEIN"/>
    <property type="match status" value="1"/>
</dbReference>
<protein>
    <recommendedName>
        <fullName evidence="17">Receptor-like serine/threonine-protein kinase</fullName>
        <ecNumber evidence="17">2.7.11.1</ecNumber>
    </recommendedName>
</protein>
<organism evidence="23">
    <name type="scientific">Salix viminalis</name>
    <name type="common">Common osier</name>
    <name type="synonym">Basket willow</name>
    <dbReference type="NCBI Taxonomy" id="40686"/>
    <lineage>
        <taxon>Eukaryota</taxon>
        <taxon>Viridiplantae</taxon>
        <taxon>Streptophyta</taxon>
        <taxon>Embryophyta</taxon>
        <taxon>Tracheophyta</taxon>
        <taxon>Spermatophyta</taxon>
        <taxon>Magnoliopsida</taxon>
        <taxon>eudicotyledons</taxon>
        <taxon>Gunneridae</taxon>
        <taxon>Pentapetalae</taxon>
        <taxon>rosids</taxon>
        <taxon>fabids</taxon>
        <taxon>Malpighiales</taxon>
        <taxon>Salicaceae</taxon>
        <taxon>Saliceae</taxon>
        <taxon>Salix</taxon>
    </lineage>
</organism>
<evidence type="ECO:0000259" key="22">
    <source>
        <dbReference type="PROSITE" id="PS50948"/>
    </source>
</evidence>
<dbReference type="GO" id="GO:0004674">
    <property type="term" value="F:protein serine/threonine kinase activity"/>
    <property type="evidence" value="ECO:0007669"/>
    <property type="project" value="UniProtKB-KW"/>
</dbReference>
<dbReference type="InterPro" id="IPR021820">
    <property type="entry name" value="S-locus_recpt_kinase_C"/>
</dbReference>
<dbReference type="InterPro" id="IPR024171">
    <property type="entry name" value="SRK-like_kinase"/>
</dbReference>
<dbReference type="Gene3D" id="3.30.200.20">
    <property type="entry name" value="Phosphorylase Kinase, domain 1"/>
    <property type="match status" value="1"/>
</dbReference>
<sequence>MGVFFVCSFLISILAASAALETINPGQSMKDGETLVSASGSFELGFFSPQGSSSRYLGLWLEKSPGTVLWVANRENSLSDDTGVLNVTTQGILIILNTTNHIVWSSHSNASRTIQNPVAQLLDSGNFVVREGNDSSPANFLWQSFDHPCDTLLPGMRIGFNFVTRTDRFLSSWKSPEDPARGEFTFGIDSHGYPQLLLKKGNTTVFRGGPWTGTKFTSNPRLVPNQISTNEFVLNSQEVYFEYRIQSSVSSKLTLSPLGLSQSLTWNDRAQDWVIVENGQFDQCENYAFCGSNTRCDITKTPICVCLDGFTPKSPVDWNFSDWSGGCSRRTPLNCSDKDGFLEYTANKLPDTSSSWFDKSIDLKECERLCLKNCSCTAYANLDFREGGSGCLMWFGDLIDMRRSAGDGQDAFVRLAASELGATEKKRNLKLKAGIIASAAVLGLGMLTAGMMFFRRRSRLRKNDRLEEVRKEDMELPVVDFSTIAHATDNFSSSNKLGEGGFGPVYKGIWIEGQEVAVKRLSKSSVQGMDEFKNEVKVIAKLQHRNLVKLLGCCIQEDENMLIYEYMPNKSLDFFIFGVTLSKSLVLAVIIYIFTTRMNIISGIARGLLYLHQDSRLRVIHRDIKPSNILLDDELDPKISDFGLARMFRGDQTDAKTHRVIGTYGYMSPEYASNGHFSVKTDVFSFGVLILEIVSGNKNRGFRHPDRNLNLLGHAWILWIKGTPLELVDEFLVFSTNTSEVLRCIHVALLCVQQRPEDRPNMSNVVQILCNENPLPQPKQPGFFMGKNPLEQDSSSNQVKAYSSNEISLTLLEAR</sequence>
<dbReference type="PROSITE" id="PS50927">
    <property type="entry name" value="BULB_LECTIN"/>
    <property type="match status" value="1"/>
</dbReference>
<evidence type="ECO:0000256" key="12">
    <source>
        <dbReference type="ARBA" id="ARBA00023157"/>
    </source>
</evidence>
<dbReference type="Pfam" id="PF08276">
    <property type="entry name" value="PAN_2"/>
    <property type="match status" value="1"/>
</dbReference>
<evidence type="ECO:0000259" key="21">
    <source>
        <dbReference type="PROSITE" id="PS50927"/>
    </source>
</evidence>
<dbReference type="InterPro" id="IPR000858">
    <property type="entry name" value="S_locus_glycoprot_dom"/>
</dbReference>
<feature type="chain" id="PRO_5026843634" description="Receptor-like serine/threonine-protein kinase" evidence="19">
    <location>
        <begin position="20"/>
        <end position="815"/>
    </location>
</feature>
<accession>A0A6N2MHJ1</accession>
<evidence type="ECO:0000256" key="17">
    <source>
        <dbReference type="PIRNR" id="PIRNR000641"/>
    </source>
</evidence>
<dbReference type="FunFam" id="2.90.10.10:FF:000004">
    <property type="entry name" value="G-type lectin S-receptor-like serine/threonine-protein kinase"/>
    <property type="match status" value="1"/>
</dbReference>
<dbReference type="AlphaFoldDB" id="A0A6N2MHJ1"/>
<feature type="domain" description="Apple" evidence="22">
    <location>
        <begin position="335"/>
        <end position="416"/>
    </location>
</feature>
<evidence type="ECO:0000256" key="5">
    <source>
        <dbReference type="ARBA" id="ARBA00022692"/>
    </source>
</evidence>
<feature type="domain" description="Bulb-type lectin" evidence="21">
    <location>
        <begin position="20"/>
        <end position="142"/>
    </location>
</feature>
<dbReference type="Pfam" id="PF01453">
    <property type="entry name" value="B_lectin"/>
    <property type="match status" value="1"/>
</dbReference>
<dbReference type="InterPro" id="IPR001480">
    <property type="entry name" value="Bulb-type_lectin_dom"/>
</dbReference>
<evidence type="ECO:0000256" key="14">
    <source>
        <dbReference type="ARBA" id="ARBA00023180"/>
    </source>
</evidence>
<keyword evidence="14" id="KW-0325">Glycoprotein</keyword>
<dbReference type="InterPro" id="IPR003609">
    <property type="entry name" value="Pan_app"/>
</dbReference>
<evidence type="ECO:0000256" key="1">
    <source>
        <dbReference type="ARBA" id="ARBA00004479"/>
    </source>
</evidence>
<comment type="catalytic activity">
    <reaction evidence="16 17">
        <text>L-seryl-[protein] + ATP = O-phospho-L-seryl-[protein] + ADP + H(+)</text>
        <dbReference type="Rhea" id="RHEA:17989"/>
        <dbReference type="Rhea" id="RHEA-COMP:9863"/>
        <dbReference type="Rhea" id="RHEA-COMP:11604"/>
        <dbReference type="ChEBI" id="CHEBI:15378"/>
        <dbReference type="ChEBI" id="CHEBI:29999"/>
        <dbReference type="ChEBI" id="CHEBI:30616"/>
        <dbReference type="ChEBI" id="CHEBI:83421"/>
        <dbReference type="ChEBI" id="CHEBI:456216"/>
        <dbReference type="EC" id="2.7.11.1"/>
    </reaction>
</comment>
<keyword evidence="13" id="KW-0675">Receptor</keyword>
<evidence type="ECO:0000256" key="8">
    <source>
        <dbReference type="ARBA" id="ARBA00022777"/>
    </source>
</evidence>
<comment type="catalytic activity">
    <reaction evidence="15 17">
        <text>L-threonyl-[protein] + ATP = O-phospho-L-threonyl-[protein] + ADP + H(+)</text>
        <dbReference type="Rhea" id="RHEA:46608"/>
        <dbReference type="Rhea" id="RHEA-COMP:11060"/>
        <dbReference type="Rhea" id="RHEA-COMP:11605"/>
        <dbReference type="ChEBI" id="CHEBI:15378"/>
        <dbReference type="ChEBI" id="CHEBI:30013"/>
        <dbReference type="ChEBI" id="CHEBI:30616"/>
        <dbReference type="ChEBI" id="CHEBI:61977"/>
        <dbReference type="ChEBI" id="CHEBI:456216"/>
        <dbReference type="EC" id="2.7.11.1"/>
    </reaction>
</comment>
<evidence type="ECO:0000313" key="23">
    <source>
        <dbReference type="EMBL" id="VFU52506.1"/>
    </source>
</evidence>
<dbReference type="InterPro" id="IPR036426">
    <property type="entry name" value="Bulb-type_lectin_dom_sf"/>
</dbReference>
<dbReference type="CDD" id="cd14066">
    <property type="entry name" value="STKc_IRAK"/>
    <property type="match status" value="1"/>
</dbReference>
<evidence type="ECO:0000259" key="20">
    <source>
        <dbReference type="PROSITE" id="PS50011"/>
    </source>
</evidence>
<dbReference type="PROSITE" id="PS00108">
    <property type="entry name" value="PROTEIN_KINASE_ST"/>
    <property type="match status" value="1"/>
</dbReference>
<dbReference type="Pfam" id="PF11883">
    <property type="entry name" value="DUF3403"/>
    <property type="match status" value="1"/>
</dbReference>
<keyword evidence="6 19" id="KW-0732">Signal</keyword>
<dbReference type="PIRSF" id="PIRSF000641">
    <property type="entry name" value="SRK"/>
    <property type="match status" value="1"/>
</dbReference>
<evidence type="ECO:0000256" key="13">
    <source>
        <dbReference type="ARBA" id="ARBA00023170"/>
    </source>
</evidence>
<evidence type="ECO:0000256" key="4">
    <source>
        <dbReference type="ARBA" id="ARBA00022679"/>
    </source>
</evidence>
<keyword evidence="3" id="KW-0597">Phosphoprotein</keyword>
<evidence type="ECO:0000256" key="11">
    <source>
        <dbReference type="ARBA" id="ARBA00023136"/>
    </source>
</evidence>
<dbReference type="Pfam" id="PF00069">
    <property type="entry name" value="Pkinase"/>
    <property type="match status" value="1"/>
</dbReference>
<dbReference type="FunFam" id="3.50.4.10:FF:000002">
    <property type="entry name" value="G-type lectin S-receptor-like serine/threonine-protein kinase"/>
    <property type="match status" value="1"/>
</dbReference>
<keyword evidence="9 17" id="KW-0067">ATP-binding</keyword>
<keyword evidence="2 17" id="KW-0723">Serine/threonine-protein kinase</keyword>
<dbReference type="FunFam" id="1.10.510.10:FF:000060">
    <property type="entry name" value="G-type lectin S-receptor-like serine/threonine-protein kinase"/>
    <property type="match status" value="1"/>
</dbReference>
<comment type="similarity">
    <text evidence="17">Belongs to the protein kinase superfamily. Ser/Thr protein kinase family.</text>
</comment>
<dbReference type="Gene3D" id="1.10.510.10">
    <property type="entry name" value="Transferase(Phosphotransferase) domain 1"/>
    <property type="match status" value="1"/>
</dbReference>
<evidence type="ECO:0000256" key="7">
    <source>
        <dbReference type="ARBA" id="ARBA00022741"/>
    </source>
</evidence>
<dbReference type="PROSITE" id="PS50011">
    <property type="entry name" value="PROTEIN_KINASE_DOM"/>
    <property type="match status" value="1"/>
</dbReference>
<dbReference type="SMART" id="SM00108">
    <property type="entry name" value="B_lectin"/>
    <property type="match status" value="1"/>
</dbReference>
<dbReference type="InterPro" id="IPR000719">
    <property type="entry name" value="Prot_kinase_dom"/>
</dbReference>
<keyword evidence="7 17" id="KW-0547">Nucleotide-binding</keyword>
<dbReference type="EMBL" id="CAADRP010001796">
    <property type="protein sequence ID" value="VFU52506.1"/>
    <property type="molecule type" value="Genomic_DNA"/>
</dbReference>
<dbReference type="InterPro" id="IPR011009">
    <property type="entry name" value="Kinase-like_dom_sf"/>
</dbReference>
<feature type="domain" description="Protein kinase" evidence="20">
    <location>
        <begin position="491"/>
        <end position="783"/>
    </location>
</feature>
<feature type="signal peptide" evidence="19">
    <location>
        <begin position="1"/>
        <end position="19"/>
    </location>
</feature>
<keyword evidence="12" id="KW-1015">Disulfide bond</keyword>
<reference evidence="23" key="1">
    <citation type="submission" date="2019-03" db="EMBL/GenBank/DDBJ databases">
        <authorList>
            <person name="Mank J."/>
            <person name="Almeida P."/>
        </authorList>
    </citation>
    <scope>NUCLEOTIDE SEQUENCE</scope>
    <source>
        <strain evidence="23">78183</strain>
    </source>
</reference>
<feature type="transmembrane region" description="Helical" evidence="18">
    <location>
        <begin position="574"/>
        <end position="594"/>
    </location>
</feature>
<dbReference type="Pfam" id="PF00954">
    <property type="entry name" value="S_locus_glycop"/>
    <property type="match status" value="1"/>
</dbReference>
<dbReference type="SUPFAM" id="SSF56112">
    <property type="entry name" value="Protein kinase-like (PK-like)"/>
    <property type="match status" value="1"/>
</dbReference>
<keyword evidence="10 18" id="KW-1133">Transmembrane helix</keyword>
<dbReference type="GO" id="GO:0005524">
    <property type="term" value="F:ATP binding"/>
    <property type="evidence" value="ECO:0007669"/>
    <property type="project" value="UniProtKB-KW"/>
</dbReference>
<name>A0A6N2MHJ1_SALVM</name>
<evidence type="ECO:0000256" key="9">
    <source>
        <dbReference type="ARBA" id="ARBA00022840"/>
    </source>
</evidence>
<evidence type="ECO:0000256" key="16">
    <source>
        <dbReference type="ARBA" id="ARBA00048679"/>
    </source>
</evidence>
<evidence type="ECO:0000256" key="3">
    <source>
        <dbReference type="ARBA" id="ARBA00022553"/>
    </source>
</evidence>
<evidence type="ECO:0000256" key="6">
    <source>
        <dbReference type="ARBA" id="ARBA00022729"/>
    </source>
</evidence>
<evidence type="ECO:0000256" key="10">
    <source>
        <dbReference type="ARBA" id="ARBA00022989"/>
    </source>
</evidence>
<evidence type="ECO:0000256" key="18">
    <source>
        <dbReference type="SAM" id="Phobius"/>
    </source>
</evidence>
<keyword evidence="4 17" id="KW-0808">Transferase</keyword>
<feature type="transmembrane region" description="Helical" evidence="18">
    <location>
        <begin position="433"/>
        <end position="454"/>
    </location>
</feature>
<dbReference type="PANTHER" id="PTHR32444">
    <property type="entry name" value="BULB-TYPE LECTIN DOMAIN-CONTAINING PROTEIN"/>
    <property type="match status" value="1"/>
</dbReference>
<dbReference type="CDD" id="cd01098">
    <property type="entry name" value="PAN_AP_plant"/>
    <property type="match status" value="1"/>
</dbReference>
<gene>
    <name evidence="23" type="ORF">SVIM_LOCUS360572</name>
</gene>
<keyword evidence="8 17" id="KW-0418">Kinase</keyword>
<dbReference type="Gene3D" id="3.50.4.10">
    <property type="entry name" value="Hepatocyte Growth Factor"/>
    <property type="match status" value="1"/>
</dbReference>
<evidence type="ECO:0000256" key="2">
    <source>
        <dbReference type="ARBA" id="ARBA00022527"/>
    </source>
</evidence>
<keyword evidence="11 18" id="KW-0472">Membrane</keyword>